<gene>
    <name evidence="1" type="ORF">Enr13x_57510</name>
</gene>
<reference evidence="1 2" key="1">
    <citation type="submission" date="2019-03" db="EMBL/GenBank/DDBJ databases">
        <title>Deep-cultivation of Planctomycetes and their phenomic and genomic characterization uncovers novel biology.</title>
        <authorList>
            <person name="Wiegand S."/>
            <person name="Jogler M."/>
            <person name="Boedeker C."/>
            <person name="Pinto D."/>
            <person name="Vollmers J."/>
            <person name="Rivas-Marin E."/>
            <person name="Kohn T."/>
            <person name="Peeters S.H."/>
            <person name="Heuer A."/>
            <person name="Rast P."/>
            <person name="Oberbeckmann S."/>
            <person name="Bunk B."/>
            <person name="Jeske O."/>
            <person name="Meyerdierks A."/>
            <person name="Storesund J.E."/>
            <person name="Kallscheuer N."/>
            <person name="Luecker S."/>
            <person name="Lage O.M."/>
            <person name="Pohl T."/>
            <person name="Merkel B.J."/>
            <person name="Hornburger P."/>
            <person name="Mueller R.-W."/>
            <person name="Bruemmer F."/>
            <person name="Labrenz M."/>
            <person name="Spormann A.M."/>
            <person name="Op den Camp H."/>
            <person name="Overmann J."/>
            <person name="Amann R."/>
            <person name="Jetten M.S.M."/>
            <person name="Mascher T."/>
            <person name="Medema M.H."/>
            <person name="Devos D.P."/>
            <person name="Kaster A.-K."/>
            <person name="Ovreas L."/>
            <person name="Rohde M."/>
            <person name="Galperin M.Y."/>
            <person name="Jogler C."/>
        </authorList>
    </citation>
    <scope>NUCLEOTIDE SEQUENCE [LARGE SCALE GENOMIC DNA]</scope>
    <source>
        <strain evidence="1 2">Enr13</strain>
    </source>
</reference>
<organism evidence="1 2">
    <name type="scientific">Stieleria neptunia</name>
    <dbReference type="NCBI Taxonomy" id="2527979"/>
    <lineage>
        <taxon>Bacteria</taxon>
        <taxon>Pseudomonadati</taxon>
        <taxon>Planctomycetota</taxon>
        <taxon>Planctomycetia</taxon>
        <taxon>Pirellulales</taxon>
        <taxon>Pirellulaceae</taxon>
        <taxon>Stieleria</taxon>
    </lineage>
</organism>
<dbReference type="OrthoDB" id="9813379at2"/>
<dbReference type="InterPro" id="IPR038695">
    <property type="entry name" value="Saro_0823-like_sf"/>
</dbReference>
<dbReference type="Gene3D" id="2.60.120.1140">
    <property type="entry name" value="Protein of unknown function DUF192"/>
    <property type="match status" value="1"/>
</dbReference>
<accession>A0A518HYB9</accession>
<protein>
    <recommendedName>
        <fullName evidence="3">ACR</fullName>
    </recommendedName>
</protein>
<name>A0A518HYB9_9BACT</name>
<dbReference type="EMBL" id="CP037423">
    <property type="protein sequence ID" value="QDV45848.1"/>
    <property type="molecule type" value="Genomic_DNA"/>
</dbReference>
<evidence type="ECO:0008006" key="3">
    <source>
        <dbReference type="Google" id="ProtNLM"/>
    </source>
</evidence>
<dbReference type="RefSeq" id="WP_145390077.1">
    <property type="nucleotide sequence ID" value="NZ_CP037423.1"/>
</dbReference>
<proteinExistence type="predicted"/>
<keyword evidence="2" id="KW-1185">Reference proteome</keyword>
<evidence type="ECO:0000313" key="1">
    <source>
        <dbReference type="EMBL" id="QDV45848.1"/>
    </source>
</evidence>
<dbReference type="KEGG" id="snep:Enr13x_57510"/>
<dbReference type="Pfam" id="PF02643">
    <property type="entry name" value="DUF192"/>
    <property type="match status" value="1"/>
</dbReference>
<dbReference type="Proteomes" id="UP000319004">
    <property type="component" value="Chromosome"/>
</dbReference>
<sequence length="112" mass="12672">MKLINADSGEVLLDQLEFADTYWKRFKGLQLRRSLPQGSGLLLSPCSSLHTCFMRFSIDVIMLDRENVVLGKKLRMRPWRVVICNRGTARVIEVSPGSVDVADGTQLSWMDS</sequence>
<evidence type="ECO:0000313" key="2">
    <source>
        <dbReference type="Proteomes" id="UP000319004"/>
    </source>
</evidence>
<dbReference type="InterPro" id="IPR003795">
    <property type="entry name" value="DUF192"/>
</dbReference>
<dbReference type="AlphaFoldDB" id="A0A518HYB9"/>